<keyword evidence="4" id="KW-1185">Reference proteome</keyword>
<evidence type="ECO:0000313" key="4">
    <source>
        <dbReference type="Proteomes" id="UP000618591"/>
    </source>
</evidence>
<keyword evidence="2" id="KW-1133">Transmembrane helix</keyword>
<organism evidence="3 4">
    <name type="scientific">Sphingomonas psychrolutea</name>
    <dbReference type="NCBI Taxonomy" id="1259676"/>
    <lineage>
        <taxon>Bacteria</taxon>
        <taxon>Pseudomonadati</taxon>
        <taxon>Pseudomonadota</taxon>
        <taxon>Alphaproteobacteria</taxon>
        <taxon>Sphingomonadales</taxon>
        <taxon>Sphingomonadaceae</taxon>
        <taxon>Sphingomonas</taxon>
    </lineage>
</organism>
<dbReference type="NCBIfam" id="TIGR04360">
    <property type="entry name" value="other_trbK"/>
    <property type="match status" value="1"/>
</dbReference>
<dbReference type="Proteomes" id="UP000618591">
    <property type="component" value="Unassembled WGS sequence"/>
</dbReference>
<name>A0ABQ1H6W2_9SPHN</name>
<evidence type="ECO:0000256" key="1">
    <source>
        <dbReference type="SAM" id="MobiDB-lite"/>
    </source>
</evidence>
<proteinExistence type="predicted"/>
<dbReference type="InterPro" id="IPR027587">
    <property type="entry name" value="TrbK"/>
</dbReference>
<protein>
    <recommendedName>
        <fullName evidence="5">Conjugal transfer protein TrbK</fullName>
    </recommendedName>
</protein>
<evidence type="ECO:0000313" key="3">
    <source>
        <dbReference type="EMBL" id="GGA61388.1"/>
    </source>
</evidence>
<dbReference type="EMBL" id="BMDW01000032">
    <property type="protein sequence ID" value="GGA61388.1"/>
    <property type="molecule type" value="Genomic_DNA"/>
</dbReference>
<keyword evidence="2" id="KW-0812">Transmembrane</keyword>
<dbReference type="RefSeq" id="WP_188449755.1">
    <property type="nucleotide sequence ID" value="NZ_BMDW01000032.1"/>
</dbReference>
<evidence type="ECO:0000256" key="2">
    <source>
        <dbReference type="SAM" id="Phobius"/>
    </source>
</evidence>
<sequence>MDGKTLPRIGAIAFVGIVITVAVIDMRRAPSSEAVAAPVAAVALSEPWRAELIRCQSIGQAGANDGACLRAWAENRRRFLATGAPTALTPPIATATAPASETPDVITNDSEVALPSSDTGAR</sequence>
<feature type="region of interest" description="Disordered" evidence="1">
    <location>
        <begin position="90"/>
        <end position="122"/>
    </location>
</feature>
<feature type="transmembrane region" description="Helical" evidence="2">
    <location>
        <begin position="6"/>
        <end position="24"/>
    </location>
</feature>
<reference evidence="4" key="1">
    <citation type="journal article" date="2019" name="Int. J. Syst. Evol. Microbiol.">
        <title>The Global Catalogue of Microorganisms (GCM) 10K type strain sequencing project: providing services to taxonomists for standard genome sequencing and annotation.</title>
        <authorList>
            <consortium name="The Broad Institute Genomics Platform"/>
            <consortium name="The Broad Institute Genome Sequencing Center for Infectious Disease"/>
            <person name="Wu L."/>
            <person name="Ma J."/>
        </authorList>
    </citation>
    <scope>NUCLEOTIDE SEQUENCE [LARGE SCALE GENOMIC DNA]</scope>
    <source>
        <strain evidence="4">CGMCC 1.10106</strain>
    </source>
</reference>
<keyword evidence="2" id="KW-0472">Membrane</keyword>
<evidence type="ECO:0008006" key="5">
    <source>
        <dbReference type="Google" id="ProtNLM"/>
    </source>
</evidence>
<feature type="compositionally biased region" description="Low complexity" evidence="1">
    <location>
        <begin position="90"/>
        <end position="103"/>
    </location>
</feature>
<gene>
    <name evidence="3" type="ORF">GCM10011395_34690</name>
</gene>
<dbReference type="Pfam" id="PF20084">
    <property type="entry name" value="TrbK"/>
    <property type="match status" value="1"/>
</dbReference>
<feature type="compositionally biased region" description="Polar residues" evidence="1">
    <location>
        <begin position="105"/>
        <end position="122"/>
    </location>
</feature>
<comment type="caution">
    <text evidence="3">The sequence shown here is derived from an EMBL/GenBank/DDBJ whole genome shotgun (WGS) entry which is preliminary data.</text>
</comment>
<accession>A0ABQ1H6W2</accession>